<keyword evidence="1" id="KW-0472">Membrane</keyword>
<feature type="transmembrane region" description="Helical" evidence="1">
    <location>
        <begin position="39"/>
        <end position="67"/>
    </location>
</feature>
<feature type="transmembrane region" description="Helical" evidence="1">
    <location>
        <begin position="6"/>
        <end position="27"/>
    </location>
</feature>
<accession>A0ABN9EZP4</accession>
<keyword evidence="1" id="KW-1133">Transmembrane helix</keyword>
<evidence type="ECO:0000313" key="3">
    <source>
        <dbReference type="Proteomes" id="UP001162483"/>
    </source>
</evidence>
<keyword evidence="1" id="KW-0812">Transmembrane</keyword>
<keyword evidence="3" id="KW-1185">Reference proteome</keyword>
<organism evidence="2 3">
    <name type="scientific">Staurois parvus</name>
    <dbReference type="NCBI Taxonomy" id="386267"/>
    <lineage>
        <taxon>Eukaryota</taxon>
        <taxon>Metazoa</taxon>
        <taxon>Chordata</taxon>
        <taxon>Craniata</taxon>
        <taxon>Vertebrata</taxon>
        <taxon>Euteleostomi</taxon>
        <taxon>Amphibia</taxon>
        <taxon>Batrachia</taxon>
        <taxon>Anura</taxon>
        <taxon>Neobatrachia</taxon>
        <taxon>Ranoidea</taxon>
        <taxon>Ranidae</taxon>
        <taxon>Staurois</taxon>
    </lineage>
</organism>
<reference evidence="2" key="1">
    <citation type="submission" date="2023-05" db="EMBL/GenBank/DDBJ databases">
        <authorList>
            <person name="Stuckert A."/>
        </authorList>
    </citation>
    <scope>NUCLEOTIDE SEQUENCE</scope>
</reference>
<comment type="caution">
    <text evidence="2">The sequence shown here is derived from an EMBL/GenBank/DDBJ whole genome shotgun (WGS) entry which is preliminary data.</text>
</comment>
<evidence type="ECO:0000256" key="1">
    <source>
        <dbReference type="SAM" id="Phobius"/>
    </source>
</evidence>
<evidence type="ECO:0000313" key="2">
    <source>
        <dbReference type="EMBL" id="CAI9590285.1"/>
    </source>
</evidence>
<dbReference type="EMBL" id="CATNWA010016150">
    <property type="protein sequence ID" value="CAI9590285.1"/>
    <property type="molecule type" value="Genomic_DNA"/>
</dbReference>
<proteinExistence type="predicted"/>
<gene>
    <name evidence="2" type="ORF">SPARVUS_LOCUS11025004</name>
</gene>
<sequence length="72" mass="8075">MWLHPIVLLCVLLGSKLLLDVCVYLYWLGRGCLQQPSLLMGLSVGVSLLYISCICVQIKLVYLLVYFKTGVV</sequence>
<name>A0ABN9EZP4_9NEOB</name>
<dbReference type="Proteomes" id="UP001162483">
    <property type="component" value="Unassembled WGS sequence"/>
</dbReference>
<protein>
    <submittedName>
        <fullName evidence="2">Uncharacterized protein</fullName>
    </submittedName>
</protein>